<dbReference type="EMBL" id="JAKCXM010000234">
    <property type="protein sequence ID" value="KAJ0397904.1"/>
    <property type="molecule type" value="Genomic_DNA"/>
</dbReference>
<evidence type="ECO:0000313" key="2">
    <source>
        <dbReference type="Proteomes" id="UP001209570"/>
    </source>
</evidence>
<name>A0AAD5LZQ0_PYTIN</name>
<evidence type="ECO:0000313" key="1">
    <source>
        <dbReference type="EMBL" id="KAJ0397904.1"/>
    </source>
</evidence>
<protein>
    <submittedName>
        <fullName evidence="1">Uncharacterized protein</fullName>
    </submittedName>
</protein>
<organism evidence="1 2">
    <name type="scientific">Pythium insidiosum</name>
    <name type="common">Pythiosis disease agent</name>
    <dbReference type="NCBI Taxonomy" id="114742"/>
    <lineage>
        <taxon>Eukaryota</taxon>
        <taxon>Sar</taxon>
        <taxon>Stramenopiles</taxon>
        <taxon>Oomycota</taxon>
        <taxon>Peronosporomycetes</taxon>
        <taxon>Pythiales</taxon>
        <taxon>Pythiaceae</taxon>
        <taxon>Pythium</taxon>
    </lineage>
</organism>
<accession>A0AAD5LZQ0</accession>
<dbReference type="Proteomes" id="UP001209570">
    <property type="component" value="Unassembled WGS sequence"/>
</dbReference>
<comment type="caution">
    <text evidence="1">The sequence shown here is derived from an EMBL/GenBank/DDBJ whole genome shotgun (WGS) entry which is preliminary data.</text>
</comment>
<reference evidence="1" key="1">
    <citation type="submission" date="2021-12" db="EMBL/GenBank/DDBJ databases">
        <title>Prjna785345.</title>
        <authorList>
            <person name="Rujirawat T."/>
            <person name="Krajaejun T."/>
        </authorList>
    </citation>
    <scope>NUCLEOTIDE SEQUENCE</scope>
    <source>
        <strain evidence="1">Pi057C3</strain>
    </source>
</reference>
<keyword evidence="2" id="KW-1185">Reference proteome</keyword>
<gene>
    <name evidence="1" type="ORF">P43SY_002412</name>
</gene>
<sequence length="1383" mass="152512">MATTRDEQELQAEERSCPWHRVTQETLATDFHSHDFDPRFVSPDGLSVGLAWSLATQWADRLRGVVRLGSDRTNEQFCVAPNYEWIDVRVGCSAGSASQGSHAGGPSDAAERPDVASAIRAAVLVWRALSCCRGFSAQENPVFWKRLFDSVRVPTSERNAPDPFGCCHRDAGDDSPVVSDAHRFFEGVAFPRLRLGFCRDPGNSTRLNHDVRVISGLVHGHLDIQAEQQAALTTLGPFIRGERLRKLSDIELCIDLSPHATSELEANRLIALLRSSSLDTPGLDCLSTEEGLESCGFQVTAVETEDWWTPYMSASYAMHIQFGRHLDVPIARRRILRQNESPDNDYVPGFPTFREYLLWALNPKRRRPGGIRHLTFAHRDDELAIPAICSALPFTTTLDTLTLDTADHWNNKIDYDDIAWLGYALFHPDTSSSAWKRLCISQLYVRFKGNGDEFQLMAQGNNLARALGVTDHISDKYYKAAIRAGAVIRSKPTEDDGYVVETLRETTEMDVCVKSTDVSRLSEWVFVVVIGYGAAWVRREDVEHVVARAPGRPKLTALDVHCAYHLATIRAGAVIHEKPANDSKLVETLNESTEMDVCVESTDVALLSRPPLTALTMEPFTLQTNVVAALVRLTSGTLQFLRQEDFFLRAIDAASLSIPAISTRVESELIVPPAVRELEVRTCCSKLFALVPRLAQLHELEVLRVTATGGQSDWDEGYLALVQELLHWLLRSLPRLRYFSFVDCSTNESDLLVAGAGSASQGSHAGGPSDAAERPDVASAIRAAVLVWRALSCCRGFSAQEHPVFWRCVFDTMTVRSPDAATAAANGASTCCRDLRDSTARVVSDVYRFFDGVSFPRLRLIACQDRAVGTRLEHDLRVLCGRDAPDAGVKAAMKSALQTLARFACQGRLSTQATMDVSFGDGSGQCSNADMNALVEMLESARGVYDDEAEGEAAAEAKAKAKAKADIDIETTAGTDSAGYSVAATGSASVSRFGIVVKEVDTWDPWDRRIRVACTRFIPHSASDSSLRKKVLDALHPKVTRPGGARLVEVAQGDEDRPLTAICSALPFTTTVETVDLTSADHWSNELDHRLLAWLGYALFHPDTCTSTWRNLKVNQLYNRWKSDAEDFELMAQGNNLARALGLTDHVSSAYHLATIRAGAAIHEKPADDSKLVETLNESTEMDVCVESTDVALLSEWVFAIVVGFGGAWVRRGDVERIVARPPGRPQLTAVSMDVCKLELNIVAALVRLTSGTLEFIRLEEHVLRAVDAAAFSIPAISTRVVSNLVVPLGVRELHLRIDCSRLFGLAPVLAQLRELEMLRLTITGDWDETYLALVQELLQWLLRSLPRLQRFVIVESRASEVELLSLGGLKQRLLKVKMHAYD</sequence>
<proteinExistence type="predicted"/>